<dbReference type="Gene3D" id="1.20.1110.10">
    <property type="entry name" value="Calcium-transporting ATPase, transmembrane domain"/>
    <property type="match status" value="1"/>
</dbReference>
<dbReference type="SUPFAM" id="SSF56784">
    <property type="entry name" value="HAD-like"/>
    <property type="match status" value="1"/>
</dbReference>
<dbReference type="Pfam" id="PF00690">
    <property type="entry name" value="Cation_ATPase_N"/>
    <property type="match status" value="1"/>
</dbReference>
<dbReference type="InterPro" id="IPR036412">
    <property type="entry name" value="HAD-like_sf"/>
</dbReference>
<evidence type="ECO:0000313" key="11">
    <source>
        <dbReference type="Proteomes" id="UP000651156"/>
    </source>
</evidence>
<evidence type="ECO:0000256" key="6">
    <source>
        <dbReference type="ARBA" id="ARBA00022989"/>
    </source>
</evidence>
<dbReference type="SFLD" id="SFLDF00027">
    <property type="entry name" value="p-type_atpase"/>
    <property type="match status" value="1"/>
</dbReference>
<comment type="subcellular location">
    <subcellularLocation>
        <location evidence="1">Membrane</location>
        <topology evidence="1">Multi-pass membrane protein</topology>
    </subcellularLocation>
</comment>
<dbReference type="InterPro" id="IPR023214">
    <property type="entry name" value="HAD_sf"/>
</dbReference>
<keyword evidence="7 8" id="KW-0472">Membrane</keyword>
<dbReference type="PANTHER" id="PTHR42861">
    <property type="entry name" value="CALCIUM-TRANSPORTING ATPASE"/>
    <property type="match status" value="1"/>
</dbReference>
<evidence type="ECO:0000256" key="5">
    <source>
        <dbReference type="ARBA" id="ARBA00022967"/>
    </source>
</evidence>
<keyword evidence="4" id="KW-0067">ATP-binding</keyword>
<keyword evidence="5" id="KW-1278">Translocase</keyword>
<dbReference type="PROSITE" id="PS00154">
    <property type="entry name" value="ATPASE_E1_E2"/>
    <property type="match status" value="1"/>
</dbReference>
<dbReference type="Gene3D" id="3.40.1110.10">
    <property type="entry name" value="Calcium-transporting ATPase, cytoplasmic domain N"/>
    <property type="match status" value="1"/>
</dbReference>
<evidence type="ECO:0000256" key="7">
    <source>
        <dbReference type="ARBA" id="ARBA00023136"/>
    </source>
</evidence>
<evidence type="ECO:0000256" key="8">
    <source>
        <dbReference type="SAM" id="Phobius"/>
    </source>
</evidence>
<comment type="caution">
    <text evidence="10">The sequence shown here is derived from an EMBL/GenBank/DDBJ whole genome shotgun (WGS) entry which is preliminary data.</text>
</comment>
<keyword evidence="2 8" id="KW-0812">Transmembrane</keyword>
<dbReference type="Gene3D" id="3.40.50.1000">
    <property type="entry name" value="HAD superfamily/HAD-like"/>
    <property type="match status" value="1"/>
</dbReference>
<keyword evidence="11" id="KW-1185">Reference proteome</keyword>
<dbReference type="Pfam" id="PF00689">
    <property type="entry name" value="Cation_ATPase_C"/>
    <property type="match status" value="1"/>
</dbReference>
<dbReference type="NCBIfam" id="TIGR01494">
    <property type="entry name" value="ATPase_P-type"/>
    <property type="match status" value="2"/>
</dbReference>
<dbReference type="InterPro" id="IPR044492">
    <property type="entry name" value="P_typ_ATPase_HD_dom"/>
</dbReference>
<keyword evidence="3" id="KW-0547">Nucleotide-binding</keyword>
<dbReference type="InterPro" id="IPR018303">
    <property type="entry name" value="ATPase_P-typ_P_site"/>
</dbReference>
<dbReference type="SFLD" id="SFLDG00002">
    <property type="entry name" value="C1.7:_P-type_atpase_like"/>
    <property type="match status" value="1"/>
</dbReference>
<dbReference type="SUPFAM" id="SSF81653">
    <property type="entry name" value="Calcium ATPase, transduction domain A"/>
    <property type="match status" value="1"/>
</dbReference>
<dbReference type="SUPFAM" id="SSF81665">
    <property type="entry name" value="Calcium ATPase, transmembrane domain M"/>
    <property type="match status" value="1"/>
</dbReference>
<sequence length="970" mass="104315">MIQAIHNVVPGRARYRVEKLYRCKELKEHLEFHLSQQLGIISTSANILTGNILVLFELNLSTDRVKELVAEIEQNYSPKIAVNHQKLNSNLQQKSDDWYALDIDTVLAELQTSDTGLTQVVAHKNLQKYGTNTLPETATRSELRILLEQFQSLPVGLLCIAAGLSVATGGLADAAVIMGVVGINAAIGYITESQSEKIIHSLKSRDRPLTSVLRDRQIVEINTAEIVPGDILVLKAGNYVAADARLIATENLSIDESALTGESLPVSKSTASLIAADISLGDRINMAYKGTLVLGGQGLGVVVATGKFTEIGKIQAMISQTPVQTTPLARQLDEVGSQLVMLASGVCTLVFAAGWLRGYGLLQMLKTSISLAVAAVPEGLPTIATTILALGIQDMRKHKVLVRSLNAVEALGAVQKICLDKTGTITKNQMSVVEIHTDTKLSLVDGDLNIIADACTLKLIQVAVLCNESVVTRDCHGEYVVTGSATENALVYMAIAAGIDVLALREQYPLVDTKPRAENRNYMRMLRRGSLDALSSVSTQHQHQQHFAVKGSPGEVLDLCHWRLNDGARVPLTAAERLAIALENDRMAGKALRVLGVAYGYESTELVWLGLIGMADPVRHGVKNLIGQFHQAGIDTVMITGDQTPTAYAIGKELQLSRNDQIQILDAQDLVNVDREALQALCDKVDIFARISPVNKLQIVQALQAVGKVVAMTGDGINDAPALKSANVGVAMGTGTDAAREVADIILEDNNLATMIVAVSQGRTIYNNIRKAVHFLLATNLSEIIVMAIATAGGFGQPLNALQLLWLNLVTDIFPALALALEPAEPDVLQTPPRSPDESIIKASDFQRILFESTILSGSTLAAYAYGVTRYGIGLRASTIAFMSLTLGQLLHALSCRTERSIIENIPANQYLNLALAGSMTLQFVVLAPGLRDLLKLAPLDGWDLIVIAGSALFPLVVNESTKQFHGTQL</sequence>
<gene>
    <name evidence="10" type="ORF">IQ230_09865</name>
</gene>
<evidence type="ECO:0000259" key="9">
    <source>
        <dbReference type="SMART" id="SM00831"/>
    </source>
</evidence>
<dbReference type="Proteomes" id="UP000651156">
    <property type="component" value="Unassembled WGS sequence"/>
</dbReference>
<dbReference type="InterPro" id="IPR004014">
    <property type="entry name" value="ATPase_P-typ_cation-transptr_N"/>
</dbReference>
<dbReference type="InterPro" id="IPR006068">
    <property type="entry name" value="ATPase_P-typ_cation-transptr_C"/>
</dbReference>
<dbReference type="InterPro" id="IPR059000">
    <property type="entry name" value="ATPase_P-type_domA"/>
</dbReference>
<dbReference type="Gene3D" id="2.70.150.10">
    <property type="entry name" value="Calcium-transporting ATPase, cytoplasmic transduction domain A"/>
    <property type="match status" value="1"/>
</dbReference>
<dbReference type="EMBL" id="JADEWN010000019">
    <property type="protein sequence ID" value="MBE9190658.1"/>
    <property type="molecule type" value="Genomic_DNA"/>
</dbReference>
<name>A0ABR9UTH6_9CHRO</name>
<proteinExistence type="predicted"/>
<dbReference type="PRINTS" id="PR00120">
    <property type="entry name" value="HATPASE"/>
</dbReference>
<protein>
    <submittedName>
        <fullName evidence="10">Cation-transporting P-type ATPase</fullName>
    </submittedName>
</protein>
<evidence type="ECO:0000256" key="1">
    <source>
        <dbReference type="ARBA" id="ARBA00004141"/>
    </source>
</evidence>
<dbReference type="InterPro" id="IPR023299">
    <property type="entry name" value="ATPase_P-typ_cyto_dom_N"/>
</dbReference>
<feature type="transmembrane region" description="Helical" evidence="8">
    <location>
        <begin position="369"/>
        <end position="392"/>
    </location>
</feature>
<dbReference type="InterPro" id="IPR001757">
    <property type="entry name" value="P_typ_ATPase"/>
</dbReference>
<organism evidence="10 11">
    <name type="scientific">Gloeocapsopsis crepidinum LEGE 06123</name>
    <dbReference type="NCBI Taxonomy" id="588587"/>
    <lineage>
        <taxon>Bacteria</taxon>
        <taxon>Bacillati</taxon>
        <taxon>Cyanobacteriota</taxon>
        <taxon>Cyanophyceae</taxon>
        <taxon>Oscillatoriophycideae</taxon>
        <taxon>Chroococcales</taxon>
        <taxon>Chroococcaceae</taxon>
        <taxon>Gloeocapsopsis</taxon>
    </lineage>
</organism>
<dbReference type="RefSeq" id="WP_193931832.1">
    <property type="nucleotide sequence ID" value="NZ_CAWPMZ010000040.1"/>
</dbReference>
<feature type="transmembrane region" description="Helical" evidence="8">
    <location>
        <begin position="339"/>
        <end position="357"/>
    </location>
</feature>
<dbReference type="SMART" id="SM00831">
    <property type="entry name" value="Cation_ATPase_N"/>
    <property type="match status" value="1"/>
</dbReference>
<dbReference type="PRINTS" id="PR00119">
    <property type="entry name" value="CATATPASE"/>
</dbReference>
<dbReference type="Pfam" id="PF13246">
    <property type="entry name" value="Cation_ATPase"/>
    <property type="match status" value="1"/>
</dbReference>
<dbReference type="InterPro" id="IPR008250">
    <property type="entry name" value="ATPase_P-typ_transduc_dom_A_sf"/>
</dbReference>
<dbReference type="Pfam" id="PF00122">
    <property type="entry name" value="E1-E2_ATPase"/>
    <property type="match status" value="1"/>
</dbReference>
<feature type="domain" description="Cation-transporting P-type ATPase N-terminal" evidence="9">
    <location>
        <begin position="97"/>
        <end position="170"/>
    </location>
</feature>
<evidence type="ECO:0000256" key="2">
    <source>
        <dbReference type="ARBA" id="ARBA00022692"/>
    </source>
</evidence>
<evidence type="ECO:0000256" key="4">
    <source>
        <dbReference type="ARBA" id="ARBA00022840"/>
    </source>
</evidence>
<evidence type="ECO:0000256" key="3">
    <source>
        <dbReference type="ARBA" id="ARBA00022741"/>
    </source>
</evidence>
<keyword evidence="6 8" id="KW-1133">Transmembrane helix</keyword>
<accession>A0ABR9UTH6</accession>
<dbReference type="SFLD" id="SFLDS00003">
    <property type="entry name" value="Haloacid_Dehalogenase"/>
    <property type="match status" value="1"/>
</dbReference>
<evidence type="ECO:0000313" key="10">
    <source>
        <dbReference type="EMBL" id="MBE9190658.1"/>
    </source>
</evidence>
<dbReference type="InterPro" id="IPR023298">
    <property type="entry name" value="ATPase_P-typ_TM_dom_sf"/>
</dbReference>
<dbReference type="Pfam" id="PF08282">
    <property type="entry name" value="Hydrolase_3"/>
    <property type="match status" value="1"/>
</dbReference>
<reference evidence="10 11" key="1">
    <citation type="submission" date="2020-10" db="EMBL/GenBank/DDBJ databases">
        <authorList>
            <person name="Castelo-Branco R."/>
            <person name="Eusebio N."/>
            <person name="Adriana R."/>
            <person name="Vieira A."/>
            <person name="Brugerolle De Fraissinette N."/>
            <person name="Rezende De Castro R."/>
            <person name="Schneider M.P."/>
            <person name="Vasconcelos V."/>
            <person name="Leao P.N."/>
        </authorList>
    </citation>
    <scope>NUCLEOTIDE SEQUENCE [LARGE SCALE GENOMIC DNA]</scope>
    <source>
        <strain evidence="10 11">LEGE 06123</strain>
    </source>
</reference>